<keyword evidence="9" id="KW-1015">Disulfide bond</keyword>
<evidence type="ECO:0000256" key="6">
    <source>
        <dbReference type="ARBA" id="ARBA00022741"/>
    </source>
</evidence>
<evidence type="ECO:0000256" key="2">
    <source>
        <dbReference type="ARBA" id="ARBA00006692"/>
    </source>
</evidence>
<dbReference type="GO" id="GO:0031672">
    <property type="term" value="C:A band"/>
    <property type="evidence" value="ECO:0007669"/>
    <property type="project" value="UniProtKB-SubCell"/>
</dbReference>
<dbReference type="InterPro" id="IPR017441">
    <property type="entry name" value="Protein_kinase_ATP_BS"/>
</dbReference>
<evidence type="ECO:0000256" key="12">
    <source>
        <dbReference type="PROSITE-ProRule" id="PRU10141"/>
    </source>
</evidence>
<dbReference type="FunFam" id="2.60.40.10:FF:000032">
    <property type="entry name" value="palladin isoform X1"/>
    <property type="match status" value="3"/>
</dbReference>
<protein>
    <submittedName>
        <fullName evidence="17">Bm6220</fullName>
    </submittedName>
    <submittedName>
        <fullName evidence="18 20">Immunoglobulin I-set domain containing protein</fullName>
    </submittedName>
</protein>
<dbReference type="WormBase" id="Bm6220">
    <property type="protein sequence ID" value="BM24656"/>
    <property type="gene ID" value="WBGene00226481"/>
</dbReference>
<feature type="domain" description="Ig-like" evidence="15">
    <location>
        <begin position="1289"/>
        <end position="1372"/>
    </location>
</feature>
<feature type="domain" description="Ig-like" evidence="15">
    <location>
        <begin position="2682"/>
        <end position="2765"/>
    </location>
</feature>
<dbReference type="PROSITE" id="PS50853">
    <property type="entry name" value="FN3"/>
    <property type="match status" value="2"/>
</dbReference>
<dbReference type="InterPro" id="IPR008271">
    <property type="entry name" value="Ser/Thr_kinase_AS"/>
</dbReference>
<dbReference type="OrthoDB" id="2152335at2759"/>
<dbReference type="FunFam" id="2.60.40.10:FF:000557">
    <property type="entry name" value="Myosin binding protein Ha"/>
    <property type="match status" value="1"/>
</dbReference>
<evidence type="ECO:0000256" key="4">
    <source>
        <dbReference type="ARBA" id="ARBA00022490"/>
    </source>
</evidence>
<sequence length="2784" mass="311001">MNAKKKKKSNKYICKPNPDVEWLDINGRPITTKSDRFKVTTVGRLTTLTILRVGNDVQGRYLLKVKNELGEAKCEILVEVPEYPTTPDRPILEKQKFNSVSLKWNAIPEAASKKVQYIIEMNKNGEKEWIKVVESAQLNATVEELKSNNTYRFRVRASIADIISEPSEESELFLVESMKLEKTEREKEEAEEENEKINYDELFTNVKPSDYRNINVLQLPNDFESKYILCEKIGAGAHGTIYRAIERATGKSWAAKMISVSPDISKEVIMHEVNIMNELHHEKLLNLHEVFDLDKEICLIEEFISGGDLYDKIIADEALMSEDEARNFIRQILQGVKQMHNNGIVHLDLKPENIMLISSGSNDIKIVDFGLAQKIDTKESATLLFCTAEFCPPEVINMEPVGLSADMWAIGVITYALLSGASPFVGATNQETMVNVSCSDWHYRDTIWNEISDLAKDFTAKLIVRNKHERMTVAEALAHPWITTQKLRTKRGKVPLSKKKDFFIRKQPSNVLVPIGKLVKIGAIFRHHSMDGAFERAITFERNFPPQLLKGLEDIAVNIGDLSASLMCEIEALPQPVIQWFKNDKEICMEANKYEMKYDGCIVKLNIKNVVDADSGLYSIIATNALGSIISEAKVSIEKVKGKKQVKKMIPKETDKEKTRAQFEFNPKLADISAKVGESVLLSVAINSHPQSEVQWFRNDEIIDINNPRFIIKKDNGHHSLKIISCEITDATRWKVVAQNATDQCESECIINVEVSNDLKAPEFKKLLANIQCEENSMVVLEVSVLARPPPEITWYFGERELREGERYKLQYDDKNTYSITIPKIATEDNGTYKCCAKNPAGTAETTCTLAVNKSLTDKHTIESDKAPIFQMPLKDCNVLEGDKLTLVCAVTGIPNPLVKWFRDDKILNKTDYTIKYENGMCTLTITGVKPYDAGIYKCIAENISGTSKSECKVHIQKAKTMNIKPYFEQPLINTATNSDSQIILECKVIGKPKPEITWFKNGVKLLLENRMLQCLDSDGIIRLNIMNASANDNGVYSCEAVNAFGKNCSECTVEITDKDASTKEQIQESSTTIEEELKAPVIIRPLEDIVVQEGSNKILEVEIEAYPKPMIEWFLNSKIIDESYAIQTYFDGRLAILKFNDAQIEQQGEYRCRAINEGGSAETRCNVVIVKEENLANDEISKIPKFIEKMQNIKMKNEGEALTLKCKVNGEPEPEIRWLLNGKAITQDDRIRIRTFGDGVCILEIIQLTADLCGTYTAIAHNIYGDAHANAEVSLETIDLSMKTIKEPFFVVEPTRDLVVEEGKVLRIICDIDGKPQPKVKWLKDHSLIKDDRFAIQNEGINHQITITSVLPSDEGIYTIEAENKSGKIFADILVHVISKSESETRKDKTGSSQPSISISQPYATEISKNSLQLKWSTSKADDSKIEYIIEQRRSDDQTWTQVGTSMETELLVIGLQSGTEYIFRVGTKNKIGQIAYSVPSAAIMTLLSGQKPILKNIPPALLILNEKEDIKLSIEFEGEPIPFVKWYQNGVELIDGKNNMTITTDKSGKSSKLIIKKPKASVHAGLYSCHIGNETGEVVSETRIIKQEDGVTAEEISDERKNELFDGQPQIVVPLSNETTAAGQQFILNCEIKSSPKGVVSWFRDDERLASIGRYEMFEKDNVYKLICHNAQSNDSATYRCVVANSIGIAQSSCQVNVVASIPRMAPKFEVPLTDKTALAGKEVKLKCRVLGDPQPQIVWMKDGAMINTNRRQKLEFIENGWCSLTIFNCTAEDTGFYLCTASNVLGTESSHLMLTVAEIAGPDSHLVTAENKEMQYCKPRFTRVPGTSVETTEGSTVKLVSRAVGLPKPLIKWFKDGKEITKMNRAYEILLTGEGESVLTIPYAVTKTAGTFKCVAENSEGSASFETQLIVHTLLHKQYQEEQAPSFTMDLTDVGVAIGHPVTLKCRVKGIPEPQLKWIFINDAQQTIILRTTTDSAWAEYREGDTCEMKTESIVKTQQGTYQCVASNEHGRAITQCYLLVGEPFDEPAGPPRFLKCMRDIWTPLGRDVEFEVEVNGYPLPELTWYHLDEKVLEEKNVQISYITPTKCQLKITNVSVSHLGSYSVEASNIHGIVRTTASLNVGKKHSAVELPKLSEDSKIKFTTALPQDPLSDRSEFPATKMHRTGIRPDIKRKGAAPAFLIGLEDLEFHEGDAAALAGTVSKKRRHRIHGRSDGKRIKQLVTLRDKEIDASASSSSVEPQSEITTLEEIRASITERNKNICRPKFMVKPKLKKSITEHKSLRLKTAISANPVPVVRWDKAGIVLETGNKYSIYNDGDFYYLEVHHMSKIDEGFYNCSAWNSEGFVTCTAEIEVTPGDGTKRLRKGLAVPSFIEVLPGKFKATNGDPVSVECSVSGYPAPTIQWLRNGDILVPEHDRYLISYDGETTTLKFTSIAISDAGKYVCIAKNQEGEAKTAMQLDVEPKKLSPTGGTPPKFRIDGRREAIKAVDGDKVVLLAELMEGSEPLTIRWMRNNMEIQDSTGFEYSREEANCYLTVADAFPEDAGVYTCEARNKFGIAKCNVRLVVTEHRKKSGLENPPVIVNAPTSVSVEQGNDLTLPVTVRGYPEPAVVWTKNMVSIASGEKYQMANNGELFTLTIRNCTNEDRGRYELQAVNLSGTAKAIITVDITEITDLDAVMPRFTKLPISVQSAIGQKASLTCSFKGFQPTVTWFHDDKKLVNGRHGIEISSTATTSTLSILQLANEHLGEYLCAVRNQYGEDLAKAVIFLEGSSVALSLLNGN</sequence>
<dbReference type="CDD" id="cd00063">
    <property type="entry name" value="FN3"/>
    <property type="match status" value="2"/>
</dbReference>
<dbReference type="Pfam" id="PF07679">
    <property type="entry name" value="I-set"/>
    <property type="match status" value="20"/>
</dbReference>
<reference evidence="20" key="4">
    <citation type="submission" date="2019-12" db="UniProtKB">
        <authorList>
            <consortium name="WormBaseParasite"/>
        </authorList>
    </citation>
    <scope>IDENTIFICATION</scope>
</reference>
<dbReference type="SUPFAM" id="SSF49265">
    <property type="entry name" value="Fibronectin type III"/>
    <property type="match status" value="2"/>
</dbReference>
<keyword evidence="5" id="KW-0677">Repeat</keyword>
<feature type="domain" description="Ig-like" evidence="15">
    <location>
        <begin position="1928"/>
        <end position="2018"/>
    </location>
</feature>
<dbReference type="Proteomes" id="UP000006672">
    <property type="component" value="Unassembled WGS sequence"/>
</dbReference>
<feature type="binding site" evidence="12">
    <location>
        <position position="256"/>
    </location>
    <ligand>
        <name>ATP</name>
        <dbReference type="ChEBI" id="CHEBI:30616"/>
    </ligand>
</feature>
<dbReference type="EMBL" id="CAAKNF010000195">
    <property type="protein sequence ID" value="VIO99449.1"/>
    <property type="molecule type" value="Genomic_DNA"/>
</dbReference>
<accession>A0A0H5SIK2</accession>
<dbReference type="InterPro" id="IPR013783">
    <property type="entry name" value="Ig-like_fold"/>
</dbReference>
<dbReference type="InterPro" id="IPR036179">
    <property type="entry name" value="Ig-like_dom_sf"/>
</dbReference>
<evidence type="ECO:0000259" key="16">
    <source>
        <dbReference type="PROSITE" id="PS50853"/>
    </source>
</evidence>
<dbReference type="PROSITE" id="PS50835">
    <property type="entry name" value="IG_LIKE"/>
    <property type="match status" value="18"/>
</dbReference>
<dbReference type="GO" id="GO:0060298">
    <property type="term" value="P:positive regulation of sarcomere organization"/>
    <property type="evidence" value="ECO:0007669"/>
    <property type="project" value="UniProtKB-ARBA"/>
</dbReference>
<dbReference type="InterPro" id="IPR013098">
    <property type="entry name" value="Ig_I-set"/>
</dbReference>
<dbReference type="PROSITE" id="PS00107">
    <property type="entry name" value="PROTEIN_KINASE_ATP"/>
    <property type="match status" value="1"/>
</dbReference>
<feature type="domain" description="Ig-like" evidence="15">
    <location>
        <begin position="1611"/>
        <end position="1699"/>
    </location>
</feature>
<feature type="domain" description="Fibronectin type-III" evidence="16">
    <location>
        <begin position="1399"/>
        <end position="1493"/>
    </location>
</feature>
<dbReference type="GO" id="GO:0004672">
    <property type="term" value="F:protein kinase activity"/>
    <property type="evidence" value="ECO:0007669"/>
    <property type="project" value="InterPro"/>
</dbReference>
<comment type="similarity">
    <text evidence="2">Belongs to the protein kinase superfamily. CAMK Ser/Thr protein kinase family.</text>
</comment>
<dbReference type="GO" id="GO:0007155">
    <property type="term" value="P:cell adhesion"/>
    <property type="evidence" value="ECO:0007669"/>
    <property type="project" value="UniProtKB-KW"/>
</dbReference>
<proteinExistence type="inferred from homology"/>
<keyword evidence="13" id="KW-0175">Coiled coil</keyword>
<evidence type="ECO:0000256" key="1">
    <source>
        <dbReference type="ARBA" id="ARBA00004161"/>
    </source>
</evidence>
<evidence type="ECO:0000259" key="14">
    <source>
        <dbReference type="PROSITE" id="PS50011"/>
    </source>
</evidence>
<dbReference type="KEGG" id="bmy:BM_BM6220"/>
<keyword evidence="6 12" id="KW-0547">Nucleotide-binding</keyword>
<evidence type="ECO:0000256" key="10">
    <source>
        <dbReference type="ARBA" id="ARBA00023179"/>
    </source>
</evidence>
<keyword evidence="8" id="KW-0130">Cell adhesion</keyword>
<evidence type="ECO:0000256" key="7">
    <source>
        <dbReference type="ARBA" id="ARBA00022840"/>
    </source>
</evidence>
<evidence type="ECO:0000256" key="13">
    <source>
        <dbReference type="SAM" id="Coils"/>
    </source>
</evidence>
<feature type="domain" description="Ig-like" evidence="15">
    <location>
        <begin position="1081"/>
        <end position="1169"/>
    </location>
</feature>
<dbReference type="CDD" id="cd00096">
    <property type="entry name" value="Ig"/>
    <property type="match status" value="2"/>
</dbReference>
<name>A0A0H5SIK2_BRUMA</name>
<dbReference type="SUPFAM" id="SSF48726">
    <property type="entry name" value="Immunoglobulin"/>
    <property type="match status" value="20"/>
</dbReference>
<evidence type="ECO:0000313" key="20">
    <source>
        <dbReference type="WBParaSite" id="Bm6220.1"/>
    </source>
</evidence>
<keyword evidence="10" id="KW-0514">Muscle protein</keyword>
<gene>
    <name evidence="18 20" type="primary">Bma-ttn-1</name>
    <name evidence="17 21" type="ORF">Bm6220</name>
    <name evidence="18" type="ORF">BM_BM6220</name>
    <name evidence="17" type="ORF">BM_Bm6220</name>
</gene>
<reference evidence="18" key="3">
    <citation type="submission" date="2019-04" db="EMBL/GenBank/DDBJ databases">
        <authorList>
            <person name="Howe K."/>
            <person name="Paulini M."/>
            <person name="Williams G."/>
        </authorList>
    </citation>
    <scope>NUCLEOTIDE SEQUENCE [LARGE SCALE GENOMIC DNA]</scope>
    <source>
        <strain evidence="18">FR3</strain>
    </source>
</reference>
<evidence type="ECO:0000256" key="8">
    <source>
        <dbReference type="ARBA" id="ARBA00022889"/>
    </source>
</evidence>
<reference evidence="17" key="2">
    <citation type="submission" date="2012-12" db="EMBL/GenBank/DDBJ databases">
        <authorList>
            <person name="Gao Y.W."/>
            <person name="Fan S.T."/>
            <person name="Sun H.T."/>
            <person name="Wang Z."/>
            <person name="Gao X.L."/>
            <person name="Li Y.G."/>
            <person name="Wang T.C."/>
            <person name="Zhang K."/>
            <person name="Xu W.W."/>
            <person name="Yu Z.J."/>
            <person name="Xia X.Z."/>
        </authorList>
    </citation>
    <scope>NUCLEOTIDE SEQUENCE</scope>
    <source>
        <strain evidence="17">FR3</strain>
    </source>
</reference>
<dbReference type="SMART" id="SM00409">
    <property type="entry name" value="IG"/>
    <property type="match status" value="19"/>
</dbReference>
<feature type="domain" description="Ig-like" evidence="15">
    <location>
        <begin position="966"/>
        <end position="1057"/>
    </location>
</feature>
<feature type="coiled-coil region" evidence="13">
    <location>
        <begin position="173"/>
        <end position="200"/>
    </location>
</feature>
<evidence type="ECO:0000313" key="21">
    <source>
        <dbReference type="WormBase" id="Bm6220"/>
    </source>
</evidence>
<dbReference type="STRING" id="6279.A0A0H5SIK2"/>
<dbReference type="FunFam" id="2.60.40.10:FF:000080">
    <property type="entry name" value="Myosin light chain kinase, smooth muscle"/>
    <property type="match status" value="1"/>
</dbReference>
<evidence type="ECO:0000256" key="11">
    <source>
        <dbReference type="ARBA" id="ARBA00023319"/>
    </source>
</evidence>
<evidence type="ECO:0000313" key="19">
    <source>
        <dbReference type="Proteomes" id="UP000006672"/>
    </source>
</evidence>
<evidence type="ECO:0000256" key="5">
    <source>
        <dbReference type="ARBA" id="ARBA00022737"/>
    </source>
</evidence>
<dbReference type="GO" id="GO:0045989">
    <property type="term" value="P:positive regulation of striated muscle contraction"/>
    <property type="evidence" value="ECO:0007669"/>
    <property type="project" value="UniProtKB-ARBA"/>
</dbReference>
<dbReference type="EMBL" id="LN856902">
    <property type="protein sequence ID" value="CRZ23655.1"/>
    <property type="molecule type" value="Genomic_DNA"/>
</dbReference>
<feature type="domain" description="Ig-like" evidence="15">
    <location>
        <begin position="1494"/>
        <end position="1587"/>
    </location>
</feature>
<feature type="domain" description="Ig-like" evidence="15">
    <location>
        <begin position="2477"/>
        <end position="2570"/>
    </location>
</feature>
<dbReference type="InterPro" id="IPR036116">
    <property type="entry name" value="FN3_sf"/>
</dbReference>
<dbReference type="RefSeq" id="XP_042938451.1">
    <property type="nucleotide sequence ID" value="XM_043082517.1"/>
</dbReference>
<dbReference type="PROSITE" id="PS00108">
    <property type="entry name" value="PROTEIN_KINASE_ST"/>
    <property type="match status" value="1"/>
</dbReference>
<feature type="domain" description="Ig-like" evidence="15">
    <location>
        <begin position="2373"/>
        <end position="2463"/>
    </location>
</feature>
<dbReference type="OMA" id="TWRKDSS"/>
<feature type="domain" description="Ig-like" evidence="15">
    <location>
        <begin position="2035"/>
        <end position="2124"/>
    </location>
</feature>
<dbReference type="CTD" id="6098927"/>
<dbReference type="InterPro" id="IPR011009">
    <property type="entry name" value="Kinase-like_dom_sf"/>
</dbReference>
<keyword evidence="11" id="KW-0393">Immunoglobulin domain</keyword>
<dbReference type="GO" id="GO:0019899">
    <property type="term" value="F:enzyme binding"/>
    <property type="evidence" value="ECO:0007669"/>
    <property type="project" value="UniProtKB-ARBA"/>
</dbReference>
<dbReference type="InterPro" id="IPR000719">
    <property type="entry name" value="Prot_kinase_dom"/>
</dbReference>
<dbReference type="FunFam" id="2.60.40.10:FF:000425">
    <property type="entry name" value="Myosin light chain kinase"/>
    <property type="match status" value="2"/>
</dbReference>
<dbReference type="FunFam" id="2.60.40.10:FF:000107">
    <property type="entry name" value="Myosin, light chain kinase a"/>
    <property type="match status" value="7"/>
</dbReference>
<dbReference type="Gene3D" id="3.30.200.20">
    <property type="entry name" value="Phosphorylase Kinase, domain 1"/>
    <property type="match status" value="1"/>
</dbReference>
<feature type="domain" description="Ig-like" evidence="15">
    <location>
        <begin position="1185"/>
        <end position="1275"/>
    </location>
</feature>
<dbReference type="Pfam" id="PF00069">
    <property type="entry name" value="Pkinase"/>
    <property type="match status" value="1"/>
</dbReference>
<dbReference type="FunFam" id="2.60.40.10:FF:000345">
    <property type="entry name" value="Muscle M-line assembly protein unc-89"/>
    <property type="match status" value="1"/>
</dbReference>
<dbReference type="GO" id="GO:0040017">
    <property type="term" value="P:positive regulation of locomotion"/>
    <property type="evidence" value="ECO:0007669"/>
    <property type="project" value="UniProtKB-ARBA"/>
</dbReference>
<keyword evidence="19" id="KW-1185">Reference proteome</keyword>
<keyword evidence="3" id="KW-0787">Thick filament</keyword>
<evidence type="ECO:0000313" key="17">
    <source>
        <dbReference type="EMBL" id="CRZ23655.1"/>
    </source>
</evidence>
<keyword evidence="7 12" id="KW-0067">ATP-binding</keyword>
<dbReference type="InterPro" id="IPR003599">
    <property type="entry name" value="Ig_sub"/>
</dbReference>
<dbReference type="PANTHER" id="PTHR47633:SF7">
    <property type="entry name" value="TITIN HOMOLOG"/>
    <property type="match status" value="1"/>
</dbReference>
<comment type="subcellular location">
    <subcellularLocation>
        <location evidence="1">Cytoplasm</location>
        <location evidence="1">Myofibril</location>
        <location evidence="1">Sarcomere</location>
        <location evidence="1">A band</location>
    </subcellularLocation>
</comment>
<evidence type="ECO:0000313" key="18">
    <source>
        <dbReference type="EMBL" id="VIO99449.1"/>
    </source>
</evidence>
<dbReference type="Pfam" id="PF00041">
    <property type="entry name" value="fn3"/>
    <property type="match status" value="1"/>
</dbReference>
<feature type="domain" description="Ig-like" evidence="15">
    <location>
        <begin position="762"/>
        <end position="851"/>
    </location>
</feature>
<dbReference type="GeneID" id="6098927"/>
<feature type="domain" description="Ig-like" evidence="15">
    <location>
        <begin position="2267"/>
        <end position="2356"/>
    </location>
</feature>
<dbReference type="FunFam" id="2.60.40.10:FF:000612">
    <property type="entry name" value="palladin isoform X1"/>
    <property type="match status" value="1"/>
</dbReference>
<feature type="domain" description="Ig-like" evidence="15">
    <location>
        <begin position="1709"/>
        <end position="1798"/>
    </location>
</feature>
<accession>A0A4E9FU23</accession>
<evidence type="ECO:0000256" key="9">
    <source>
        <dbReference type="ARBA" id="ARBA00023157"/>
    </source>
</evidence>
<feature type="domain" description="Ig-like" evidence="15">
    <location>
        <begin position="2582"/>
        <end position="2672"/>
    </location>
</feature>
<dbReference type="PANTHER" id="PTHR47633">
    <property type="entry name" value="IMMUNOGLOBULIN"/>
    <property type="match status" value="1"/>
</dbReference>
<feature type="domain" description="Ig-like" evidence="15">
    <location>
        <begin position="868"/>
        <end position="955"/>
    </location>
</feature>
<dbReference type="InterPro" id="IPR003598">
    <property type="entry name" value="Ig_sub2"/>
</dbReference>
<dbReference type="SMART" id="SM00408">
    <property type="entry name" value="IGc2"/>
    <property type="match status" value="18"/>
</dbReference>
<organism evidence="17">
    <name type="scientific">Brugia malayi</name>
    <name type="common">Filarial nematode worm</name>
    <dbReference type="NCBI Taxonomy" id="6279"/>
    <lineage>
        <taxon>Eukaryota</taxon>
        <taxon>Metazoa</taxon>
        <taxon>Ecdysozoa</taxon>
        <taxon>Nematoda</taxon>
        <taxon>Chromadorea</taxon>
        <taxon>Rhabditida</taxon>
        <taxon>Spirurina</taxon>
        <taxon>Spiruromorpha</taxon>
        <taxon>Filarioidea</taxon>
        <taxon>Onchocercidae</taxon>
        <taxon>Brugia</taxon>
    </lineage>
</organism>
<dbReference type="Gene3D" id="1.10.510.10">
    <property type="entry name" value="Transferase(Phosphotransferase) domain 1"/>
    <property type="match status" value="1"/>
</dbReference>
<reference evidence="17 19" key="1">
    <citation type="journal article" date="2007" name="Science">
        <title>Draft genome of the filarial nematode parasite Brugia malayi.</title>
        <authorList>
            <person name="Ghedin E."/>
            <person name="Wang S."/>
            <person name="Spiro D."/>
            <person name="Caler E."/>
            <person name="Zhao Q."/>
            <person name="Crabtree J."/>
            <person name="Allen J.E."/>
            <person name="Delcher A.L."/>
            <person name="Guiliano D.B."/>
            <person name="Miranda-Saavedra D."/>
            <person name="Angiuoli S.V."/>
            <person name="Creasy T."/>
            <person name="Amedeo P."/>
            <person name="Haas B."/>
            <person name="El-Sayed N.M."/>
            <person name="Wortman J.R."/>
            <person name="Feldblyum T."/>
            <person name="Tallon L."/>
            <person name="Schatz M."/>
            <person name="Shumway M."/>
            <person name="Koo H."/>
            <person name="Salzberg S.L."/>
            <person name="Schobel S."/>
            <person name="Pertea M."/>
            <person name="Pop M."/>
            <person name="White O."/>
            <person name="Barton G.J."/>
            <person name="Carlow C.K."/>
            <person name="Crawford M.J."/>
            <person name="Daub J."/>
            <person name="Dimmic M.W."/>
            <person name="Estes C.F."/>
            <person name="Foster J.M."/>
            <person name="Ganatra M."/>
            <person name="Gregory W.F."/>
            <person name="Johnson N.M."/>
            <person name="Jin J."/>
            <person name="Komuniecki R."/>
            <person name="Korf I."/>
            <person name="Kumar S."/>
            <person name="Laney S."/>
            <person name="Li B.W."/>
            <person name="Li W."/>
            <person name="Lindblom T.H."/>
            <person name="Lustigman S."/>
            <person name="Ma D."/>
            <person name="Maina C.V."/>
            <person name="Martin D.M."/>
            <person name="McCarter J.P."/>
            <person name="McReynolds L."/>
            <person name="Mitreva M."/>
            <person name="Nutman T.B."/>
            <person name="Parkinson J."/>
            <person name="Peregrin-Alvarez J.M."/>
            <person name="Poole C."/>
            <person name="Ren Q."/>
            <person name="Saunders L."/>
            <person name="Sluder A.E."/>
            <person name="Smith K."/>
            <person name="Stanke M."/>
            <person name="Unnasch T.R."/>
            <person name="Ware J."/>
            <person name="Wei A.D."/>
            <person name="Weil G."/>
            <person name="Williams D.J."/>
            <person name="Zhang Y."/>
            <person name="Williams S.A."/>
            <person name="Fraser-Liggett C."/>
            <person name="Slatko B."/>
            <person name="Blaxter M.L."/>
            <person name="Scott A.L."/>
        </authorList>
    </citation>
    <scope>NUCLEOTIDE SEQUENCE</scope>
    <source>
        <strain evidence="17 19">FR3</strain>
    </source>
</reference>
<dbReference type="InterPro" id="IPR007110">
    <property type="entry name" value="Ig-like_dom"/>
</dbReference>
<dbReference type="SUPFAM" id="SSF56112">
    <property type="entry name" value="Protein kinase-like (PK-like)"/>
    <property type="match status" value="1"/>
</dbReference>
<evidence type="ECO:0000256" key="3">
    <source>
        <dbReference type="ARBA" id="ARBA00022433"/>
    </source>
</evidence>
<dbReference type="WBParaSite" id="Bm6220.1">
    <property type="protein sequence ID" value="Bm6220.1"/>
    <property type="gene ID" value="WBGene00226481"/>
</dbReference>
<dbReference type="GO" id="GO:0005524">
    <property type="term" value="F:ATP binding"/>
    <property type="evidence" value="ECO:0007669"/>
    <property type="project" value="UniProtKB-UniRule"/>
</dbReference>
<keyword evidence="4" id="KW-0963">Cytoplasm</keyword>
<dbReference type="Gene3D" id="2.60.40.10">
    <property type="entry name" value="Immunoglobulins"/>
    <property type="match status" value="22"/>
</dbReference>
<feature type="domain" description="Ig-like" evidence="15">
    <location>
        <begin position="546"/>
        <end position="636"/>
    </location>
</feature>
<dbReference type="GO" id="GO:0032982">
    <property type="term" value="C:myosin filament"/>
    <property type="evidence" value="ECO:0007669"/>
    <property type="project" value="UniProtKB-KW"/>
</dbReference>
<dbReference type="InterPro" id="IPR003961">
    <property type="entry name" value="FN3_dom"/>
</dbReference>
<feature type="domain" description="Ig-like" evidence="15">
    <location>
        <begin position="1822"/>
        <end position="1913"/>
    </location>
</feature>
<dbReference type="SMART" id="SM00060">
    <property type="entry name" value="FN3"/>
    <property type="match status" value="2"/>
</dbReference>
<evidence type="ECO:0000259" key="15">
    <source>
        <dbReference type="PROSITE" id="PS50835"/>
    </source>
</evidence>
<feature type="domain" description="Fibronectin type-III" evidence="16">
    <location>
        <begin position="86"/>
        <end position="177"/>
    </location>
</feature>
<dbReference type="SMART" id="SM00220">
    <property type="entry name" value="S_TKc"/>
    <property type="match status" value="1"/>
</dbReference>
<feature type="domain" description="Protein kinase" evidence="14">
    <location>
        <begin position="227"/>
        <end position="482"/>
    </location>
</feature>
<dbReference type="PROSITE" id="PS50011">
    <property type="entry name" value="PROTEIN_KINASE_DOM"/>
    <property type="match status" value="1"/>
</dbReference>